<keyword evidence="12" id="KW-0511">Multifunctional enzyme</keyword>
<comment type="similarity">
    <text evidence="15">Belongs to the ribF family.</text>
</comment>
<evidence type="ECO:0000256" key="10">
    <source>
        <dbReference type="ARBA" id="ARBA00022827"/>
    </source>
</evidence>
<dbReference type="SMART" id="SM00904">
    <property type="entry name" value="Flavokinase"/>
    <property type="match status" value="1"/>
</dbReference>
<feature type="domain" description="Riboflavin kinase" evidence="16">
    <location>
        <begin position="182"/>
        <end position="305"/>
    </location>
</feature>
<evidence type="ECO:0000313" key="17">
    <source>
        <dbReference type="EMBL" id="RBP52664.1"/>
    </source>
</evidence>
<proteinExistence type="inferred from homology"/>
<comment type="catalytic activity">
    <reaction evidence="14 15">
        <text>FMN + ATP + H(+) = FAD + diphosphate</text>
        <dbReference type="Rhea" id="RHEA:17237"/>
        <dbReference type="ChEBI" id="CHEBI:15378"/>
        <dbReference type="ChEBI" id="CHEBI:30616"/>
        <dbReference type="ChEBI" id="CHEBI:33019"/>
        <dbReference type="ChEBI" id="CHEBI:57692"/>
        <dbReference type="ChEBI" id="CHEBI:58210"/>
        <dbReference type="EC" id="2.7.7.2"/>
    </reaction>
</comment>
<evidence type="ECO:0000256" key="12">
    <source>
        <dbReference type="ARBA" id="ARBA00023268"/>
    </source>
</evidence>
<evidence type="ECO:0000256" key="3">
    <source>
        <dbReference type="ARBA" id="ARBA00005201"/>
    </source>
</evidence>
<dbReference type="AlphaFoldDB" id="A0A395JLZ3"/>
<dbReference type="FunCoup" id="A0A395JLZ3">
    <property type="interactions" value="441"/>
</dbReference>
<dbReference type="GO" id="GO:0006747">
    <property type="term" value="P:FAD biosynthetic process"/>
    <property type="evidence" value="ECO:0007669"/>
    <property type="project" value="UniProtKB-UniRule"/>
</dbReference>
<dbReference type="NCBIfam" id="TIGR00083">
    <property type="entry name" value="ribF"/>
    <property type="match status" value="1"/>
</dbReference>
<dbReference type="SUPFAM" id="SSF82114">
    <property type="entry name" value="Riboflavin kinase-like"/>
    <property type="match status" value="1"/>
</dbReference>
<evidence type="ECO:0000256" key="5">
    <source>
        <dbReference type="ARBA" id="ARBA00022643"/>
    </source>
</evidence>
<comment type="pathway">
    <text evidence="3 15">Cofactor biosynthesis; FMN biosynthesis; FMN from riboflavin (ATP route): step 1/1.</text>
</comment>
<dbReference type="RefSeq" id="WP_113953353.1">
    <property type="nucleotide sequence ID" value="NZ_QNRT01000001.1"/>
</dbReference>
<dbReference type="GO" id="GO:0005524">
    <property type="term" value="F:ATP binding"/>
    <property type="evidence" value="ECO:0007669"/>
    <property type="project" value="UniProtKB-UniRule"/>
</dbReference>
<keyword evidence="6 15" id="KW-0808">Transferase</keyword>
<keyword evidence="7 15" id="KW-0548">Nucleotidyltransferase</keyword>
<evidence type="ECO:0000256" key="7">
    <source>
        <dbReference type="ARBA" id="ARBA00022695"/>
    </source>
</evidence>
<dbReference type="EC" id="2.7.1.26" evidence="15"/>
<dbReference type="SUPFAM" id="SSF52374">
    <property type="entry name" value="Nucleotidylyl transferase"/>
    <property type="match status" value="1"/>
</dbReference>
<dbReference type="InterPro" id="IPR023468">
    <property type="entry name" value="Riboflavin_kinase"/>
</dbReference>
<organism evidence="17 18">
    <name type="scientific">Arenicella xantha</name>
    <dbReference type="NCBI Taxonomy" id="644221"/>
    <lineage>
        <taxon>Bacteria</taxon>
        <taxon>Pseudomonadati</taxon>
        <taxon>Pseudomonadota</taxon>
        <taxon>Gammaproteobacteria</taxon>
        <taxon>Arenicellales</taxon>
        <taxon>Arenicellaceae</taxon>
        <taxon>Arenicella</taxon>
    </lineage>
</organism>
<dbReference type="Gene3D" id="2.40.30.30">
    <property type="entry name" value="Riboflavin kinase-like"/>
    <property type="match status" value="1"/>
</dbReference>
<protein>
    <recommendedName>
        <fullName evidence="15">Riboflavin biosynthesis protein</fullName>
    </recommendedName>
    <domain>
        <recommendedName>
            <fullName evidence="15">Riboflavin kinase</fullName>
            <ecNumber evidence="15">2.7.1.26</ecNumber>
        </recommendedName>
        <alternativeName>
            <fullName evidence="15">Flavokinase</fullName>
        </alternativeName>
    </domain>
    <domain>
        <recommendedName>
            <fullName evidence="15">FMN adenylyltransferase</fullName>
            <ecNumber evidence="15">2.7.7.2</ecNumber>
        </recommendedName>
        <alternativeName>
            <fullName evidence="15">FAD pyrophosphorylase</fullName>
        </alternativeName>
        <alternativeName>
            <fullName evidence="15">FAD synthase</fullName>
        </alternativeName>
    </domain>
</protein>
<sequence>MELITGIDKIEDRHAPSVVSIGNYDGVHRGHQFVIKTLIAHSQRLQAPATVITFEPLAKEFFAPGSVERITTIEERAQRLFELGVERVLCIPFDTDFAAYSPEGFVNDVLLDGLGVRHVCVGDDFRFGKARAGDFDLLQRIGRDAGFEVSAHETFELAGCRVSSGRIRTALIAGDFELAERLLGRPYTIQGKVQVGQQLGRTLAFPTANIVLPEMVLPVDGVYAVSTRVQGAEVAGVANVGRRPTVDGKENRLEVHLFDFDADIYGQNIEVRFVAKLREEVRFDSVDQLKAQIQRDARAARKIFAEMR</sequence>
<evidence type="ECO:0000256" key="1">
    <source>
        <dbReference type="ARBA" id="ARBA00002121"/>
    </source>
</evidence>
<comment type="pathway">
    <text evidence="2 15">Cofactor biosynthesis; FAD biosynthesis; FAD from FMN: step 1/1.</text>
</comment>
<dbReference type="Gene3D" id="3.40.50.620">
    <property type="entry name" value="HUPs"/>
    <property type="match status" value="1"/>
</dbReference>
<dbReference type="GO" id="GO:0009231">
    <property type="term" value="P:riboflavin biosynthetic process"/>
    <property type="evidence" value="ECO:0007669"/>
    <property type="project" value="InterPro"/>
</dbReference>
<dbReference type="PANTHER" id="PTHR22749:SF6">
    <property type="entry name" value="RIBOFLAVIN KINASE"/>
    <property type="match status" value="1"/>
</dbReference>
<dbReference type="OrthoDB" id="9803667at2"/>
<comment type="caution">
    <text evidence="17">The sequence shown here is derived from an EMBL/GenBank/DDBJ whole genome shotgun (WGS) entry which is preliminary data.</text>
</comment>
<dbReference type="InterPro" id="IPR023465">
    <property type="entry name" value="Riboflavin_kinase_dom_sf"/>
</dbReference>
<accession>A0A395JLZ3</accession>
<keyword evidence="4 15" id="KW-0285">Flavoprotein</keyword>
<dbReference type="FunFam" id="2.40.30.30:FF:000003">
    <property type="entry name" value="Riboflavin biosynthesis protein"/>
    <property type="match status" value="1"/>
</dbReference>
<evidence type="ECO:0000256" key="4">
    <source>
        <dbReference type="ARBA" id="ARBA00022630"/>
    </source>
</evidence>
<dbReference type="NCBIfam" id="NF004159">
    <property type="entry name" value="PRK05627.1-2"/>
    <property type="match status" value="1"/>
</dbReference>
<dbReference type="InterPro" id="IPR015865">
    <property type="entry name" value="Riboflavin_kinase_bac/euk"/>
</dbReference>
<keyword evidence="18" id="KW-1185">Reference proteome</keyword>
<keyword evidence="9 15" id="KW-0418">Kinase</keyword>
<comment type="function">
    <text evidence="1">Catalyzes the phosphorylation of riboflavin to FMN followed by the adenylation of FMN to FAD.</text>
</comment>
<dbReference type="PANTHER" id="PTHR22749">
    <property type="entry name" value="RIBOFLAVIN KINASE/FMN ADENYLYLTRANSFERASE"/>
    <property type="match status" value="1"/>
</dbReference>
<dbReference type="UniPathway" id="UPA00277">
    <property type="reaction ID" value="UER00407"/>
</dbReference>
<dbReference type="GO" id="GO:0003919">
    <property type="term" value="F:FMN adenylyltransferase activity"/>
    <property type="evidence" value="ECO:0007669"/>
    <property type="project" value="UniProtKB-UniRule"/>
</dbReference>
<dbReference type="InterPro" id="IPR014729">
    <property type="entry name" value="Rossmann-like_a/b/a_fold"/>
</dbReference>
<evidence type="ECO:0000256" key="11">
    <source>
        <dbReference type="ARBA" id="ARBA00022840"/>
    </source>
</evidence>
<dbReference type="Pfam" id="PF06574">
    <property type="entry name" value="FAD_syn"/>
    <property type="match status" value="1"/>
</dbReference>
<keyword evidence="10 15" id="KW-0274">FAD</keyword>
<evidence type="ECO:0000256" key="15">
    <source>
        <dbReference type="PIRNR" id="PIRNR004491"/>
    </source>
</evidence>
<dbReference type="FunFam" id="3.40.50.620:FF:000021">
    <property type="entry name" value="Riboflavin biosynthesis protein"/>
    <property type="match status" value="1"/>
</dbReference>
<evidence type="ECO:0000256" key="6">
    <source>
        <dbReference type="ARBA" id="ARBA00022679"/>
    </source>
</evidence>
<name>A0A395JLZ3_9GAMM</name>
<gene>
    <name evidence="17" type="ORF">DFR28_10146</name>
</gene>
<dbReference type="PIRSF" id="PIRSF004491">
    <property type="entry name" value="FAD_Synth"/>
    <property type="match status" value="1"/>
</dbReference>
<keyword evidence="11 15" id="KW-0067">ATP-binding</keyword>
<evidence type="ECO:0000256" key="9">
    <source>
        <dbReference type="ARBA" id="ARBA00022777"/>
    </source>
</evidence>
<keyword evidence="8 15" id="KW-0547">Nucleotide-binding</keyword>
<reference evidence="17 18" key="1">
    <citation type="submission" date="2018-06" db="EMBL/GenBank/DDBJ databases">
        <title>Genomic Encyclopedia of Type Strains, Phase IV (KMG-IV): sequencing the most valuable type-strain genomes for metagenomic binning, comparative biology and taxonomic classification.</title>
        <authorList>
            <person name="Goeker M."/>
        </authorList>
    </citation>
    <scope>NUCLEOTIDE SEQUENCE [LARGE SCALE GENOMIC DNA]</scope>
    <source>
        <strain evidence="17 18">DSM 24032</strain>
    </source>
</reference>
<dbReference type="InterPro" id="IPR015864">
    <property type="entry name" value="FAD_synthase"/>
</dbReference>
<dbReference type="NCBIfam" id="NF004160">
    <property type="entry name" value="PRK05627.1-3"/>
    <property type="match status" value="1"/>
</dbReference>
<evidence type="ECO:0000256" key="13">
    <source>
        <dbReference type="ARBA" id="ARBA00047880"/>
    </source>
</evidence>
<dbReference type="NCBIfam" id="NF004162">
    <property type="entry name" value="PRK05627.1-5"/>
    <property type="match status" value="1"/>
</dbReference>
<dbReference type="EMBL" id="QNRT01000001">
    <property type="protein sequence ID" value="RBP52664.1"/>
    <property type="molecule type" value="Genomic_DNA"/>
</dbReference>
<dbReference type="NCBIfam" id="NF004163">
    <property type="entry name" value="PRK05627.1-6"/>
    <property type="match status" value="1"/>
</dbReference>
<dbReference type="InterPro" id="IPR002606">
    <property type="entry name" value="Riboflavin_kinase_bac"/>
</dbReference>
<dbReference type="Proteomes" id="UP000253083">
    <property type="component" value="Unassembled WGS sequence"/>
</dbReference>
<evidence type="ECO:0000313" key="18">
    <source>
        <dbReference type="Proteomes" id="UP000253083"/>
    </source>
</evidence>
<dbReference type="GO" id="GO:0008531">
    <property type="term" value="F:riboflavin kinase activity"/>
    <property type="evidence" value="ECO:0007669"/>
    <property type="project" value="UniProtKB-UniRule"/>
</dbReference>
<dbReference type="EC" id="2.7.7.2" evidence="15"/>
<dbReference type="Pfam" id="PF01687">
    <property type="entry name" value="Flavokinase"/>
    <property type="match status" value="1"/>
</dbReference>
<dbReference type="InParanoid" id="A0A395JLZ3"/>
<evidence type="ECO:0000256" key="14">
    <source>
        <dbReference type="ARBA" id="ARBA00049494"/>
    </source>
</evidence>
<evidence type="ECO:0000256" key="2">
    <source>
        <dbReference type="ARBA" id="ARBA00004726"/>
    </source>
</evidence>
<keyword evidence="5 15" id="KW-0288">FMN</keyword>
<evidence type="ECO:0000259" key="16">
    <source>
        <dbReference type="SMART" id="SM00904"/>
    </source>
</evidence>
<dbReference type="CDD" id="cd02064">
    <property type="entry name" value="FAD_synthetase_N"/>
    <property type="match status" value="1"/>
</dbReference>
<dbReference type="GO" id="GO:0009398">
    <property type="term" value="P:FMN biosynthetic process"/>
    <property type="evidence" value="ECO:0007669"/>
    <property type="project" value="UniProtKB-UniRule"/>
</dbReference>
<dbReference type="UniPathway" id="UPA00276">
    <property type="reaction ID" value="UER00406"/>
</dbReference>
<comment type="catalytic activity">
    <reaction evidence="13 15">
        <text>riboflavin + ATP = FMN + ADP + H(+)</text>
        <dbReference type="Rhea" id="RHEA:14357"/>
        <dbReference type="ChEBI" id="CHEBI:15378"/>
        <dbReference type="ChEBI" id="CHEBI:30616"/>
        <dbReference type="ChEBI" id="CHEBI:57986"/>
        <dbReference type="ChEBI" id="CHEBI:58210"/>
        <dbReference type="ChEBI" id="CHEBI:456216"/>
        <dbReference type="EC" id="2.7.1.26"/>
    </reaction>
</comment>
<evidence type="ECO:0000256" key="8">
    <source>
        <dbReference type="ARBA" id="ARBA00022741"/>
    </source>
</evidence>